<comment type="caution">
    <text evidence="2">The sequence shown here is derived from an EMBL/GenBank/DDBJ whole genome shotgun (WGS) entry which is preliminary data.</text>
</comment>
<gene>
    <name evidence="2" type="ORF">QQ020_22880</name>
</gene>
<proteinExistence type="predicted"/>
<dbReference type="Pfam" id="PF16389">
    <property type="entry name" value="DUF4998"/>
    <property type="match status" value="1"/>
</dbReference>
<dbReference type="EMBL" id="JAUJEB010000005">
    <property type="protein sequence ID" value="MDN5214943.1"/>
    <property type="molecule type" value="Genomic_DNA"/>
</dbReference>
<feature type="domain" description="DUF5000" evidence="1">
    <location>
        <begin position="265"/>
        <end position="427"/>
    </location>
</feature>
<organism evidence="2 3">
    <name type="scientific">Agaribacillus aureus</name>
    <dbReference type="NCBI Taxonomy" id="3051825"/>
    <lineage>
        <taxon>Bacteria</taxon>
        <taxon>Pseudomonadati</taxon>
        <taxon>Bacteroidota</taxon>
        <taxon>Cytophagia</taxon>
        <taxon>Cytophagales</taxon>
        <taxon>Splendidivirgaceae</taxon>
        <taxon>Agaribacillus</taxon>
    </lineage>
</organism>
<dbReference type="RefSeq" id="WP_346760281.1">
    <property type="nucleotide sequence ID" value="NZ_JAUJEB010000005.1"/>
</dbReference>
<protein>
    <submittedName>
        <fullName evidence="2">DUF4998 domain-containing protein</fullName>
    </submittedName>
</protein>
<dbReference type="Gene3D" id="2.60.120.260">
    <property type="entry name" value="Galactose-binding domain-like"/>
    <property type="match status" value="1"/>
</dbReference>
<evidence type="ECO:0000313" key="3">
    <source>
        <dbReference type="Proteomes" id="UP001172083"/>
    </source>
</evidence>
<dbReference type="Pfam" id="PF16391">
    <property type="entry name" value="DUF5000"/>
    <property type="match status" value="1"/>
</dbReference>
<accession>A0ABT8LBB2</accession>
<name>A0ABT8LBB2_9BACT</name>
<dbReference type="InterPro" id="IPR032164">
    <property type="entry name" value="DUF5000"/>
</dbReference>
<reference evidence="2" key="1">
    <citation type="submission" date="2023-06" db="EMBL/GenBank/DDBJ databases">
        <title>Genomic of Agaribacillus aureum.</title>
        <authorList>
            <person name="Wang G."/>
        </authorList>
    </citation>
    <scope>NUCLEOTIDE SEQUENCE</scope>
    <source>
        <strain evidence="2">BMA12</strain>
    </source>
</reference>
<dbReference type="SUPFAM" id="SSF49785">
    <property type="entry name" value="Galactose-binding domain-like"/>
    <property type="match status" value="1"/>
</dbReference>
<evidence type="ECO:0000313" key="2">
    <source>
        <dbReference type="EMBL" id="MDN5214943.1"/>
    </source>
</evidence>
<sequence length="432" mass="48118">MMNLNMINFLSIVCLFFTGYFISSCNEMEDVHAPYIKDGETLYISKPQDLTIRSGDGRVEVSWRLTSIHNVDEAIIFYGGEEMIVAIENPEDTLKKVIISGLTEGPHLFKAYTRNAAGNRSLISDGVTGVVYGPDYQSKLVSRKFQKIEISSDGSATILWSIPFDQTVTTRITYKDSNSESQTIEVNNADTSTDIPDFDPKGGLSVVSDYLPDNSMDTFTSNEFKPTAITVELDKTAFQLVNLPNDIPRFDPTVPDHEKDWLNAWDGDNGTVKVFLGQNNLIPAYITIDLGVKVRLVQFDLLGFLPYTPVTPKEYQVWGIGDDKDINTVATTVDIDDVSSLSAEDQADPVKVAEKRAENFEAWKNESIANGWELLIDDNRTSNVENKGFSQKITDVTPVRYVRLVFMDNFSGGGNPDIGMNEITFFGLIPTE</sequence>
<keyword evidence="3" id="KW-1185">Reference proteome</keyword>
<dbReference type="InterPro" id="IPR008979">
    <property type="entry name" value="Galactose-bd-like_sf"/>
</dbReference>
<dbReference type="Proteomes" id="UP001172083">
    <property type="component" value="Unassembled WGS sequence"/>
</dbReference>
<evidence type="ECO:0000259" key="1">
    <source>
        <dbReference type="Pfam" id="PF16391"/>
    </source>
</evidence>